<protein>
    <submittedName>
        <fullName evidence="1">Uncharacterized protein</fullName>
    </submittedName>
</protein>
<dbReference type="EMBL" id="VCAZ01000090">
    <property type="protein sequence ID" value="TSR04313.1"/>
    <property type="molecule type" value="Genomic_DNA"/>
</dbReference>
<reference evidence="1 2" key="1">
    <citation type="journal article" date="2019" name="Genome Biol. Evol.">
        <title>Whole-Genome Sequencing of the Giant Devil Catfish, Bagarius yarrelli.</title>
        <authorList>
            <person name="Jiang W."/>
            <person name="Lv Y."/>
            <person name="Cheng L."/>
            <person name="Yang K."/>
            <person name="Chao B."/>
            <person name="Wang X."/>
            <person name="Li Y."/>
            <person name="Pan X."/>
            <person name="You X."/>
            <person name="Zhang Y."/>
            <person name="Yang J."/>
            <person name="Li J."/>
            <person name="Zhang X."/>
            <person name="Liu S."/>
            <person name="Sun C."/>
            <person name="Yang J."/>
            <person name="Shi Q."/>
        </authorList>
    </citation>
    <scope>NUCLEOTIDE SEQUENCE [LARGE SCALE GENOMIC DNA]</scope>
    <source>
        <strain evidence="1">JWS20170419001</strain>
        <tissue evidence="1">Muscle</tissue>
    </source>
</reference>
<accession>A0A556V0V4</accession>
<organism evidence="1 2">
    <name type="scientific">Bagarius yarrelli</name>
    <name type="common">Goonch</name>
    <name type="synonym">Bagrus yarrelli</name>
    <dbReference type="NCBI Taxonomy" id="175774"/>
    <lineage>
        <taxon>Eukaryota</taxon>
        <taxon>Metazoa</taxon>
        <taxon>Chordata</taxon>
        <taxon>Craniata</taxon>
        <taxon>Vertebrata</taxon>
        <taxon>Euteleostomi</taxon>
        <taxon>Actinopterygii</taxon>
        <taxon>Neopterygii</taxon>
        <taxon>Teleostei</taxon>
        <taxon>Ostariophysi</taxon>
        <taxon>Siluriformes</taxon>
        <taxon>Sisoridae</taxon>
        <taxon>Sisorinae</taxon>
        <taxon>Bagarius</taxon>
    </lineage>
</organism>
<sequence length="81" mass="9212">MKQWSIGQFGKGGTEMAGWRKVSVVTISSQRQSQDPLHNTDELETAEETLQFNEAKLMMTLQNNWRSFTGYEGLSHALLVH</sequence>
<comment type="caution">
    <text evidence="1">The sequence shown here is derived from an EMBL/GenBank/DDBJ whole genome shotgun (WGS) entry which is preliminary data.</text>
</comment>
<dbReference type="Proteomes" id="UP000319801">
    <property type="component" value="Unassembled WGS sequence"/>
</dbReference>
<evidence type="ECO:0000313" key="2">
    <source>
        <dbReference type="Proteomes" id="UP000319801"/>
    </source>
</evidence>
<gene>
    <name evidence="1" type="ORF">Baya_10920</name>
</gene>
<dbReference type="AlphaFoldDB" id="A0A556V0V4"/>
<evidence type="ECO:0000313" key="1">
    <source>
        <dbReference type="EMBL" id="TSR04313.1"/>
    </source>
</evidence>
<proteinExistence type="predicted"/>
<name>A0A556V0V4_BAGYA</name>
<keyword evidence="2" id="KW-1185">Reference proteome</keyword>